<evidence type="ECO:0000256" key="5">
    <source>
        <dbReference type="ARBA" id="ARBA00022729"/>
    </source>
</evidence>
<evidence type="ECO:0000256" key="8">
    <source>
        <dbReference type="ARBA" id="ARBA00038043"/>
    </source>
</evidence>
<evidence type="ECO:0000313" key="10">
    <source>
        <dbReference type="EMBL" id="CAL1388715.1"/>
    </source>
</evidence>
<feature type="signal peptide" evidence="9">
    <location>
        <begin position="1"/>
        <end position="18"/>
    </location>
</feature>
<dbReference type="PROSITE" id="PS51450">
    <property type="entry name" value="LRR"/>
    <property type="match status" value="1"/>
</dbReference>
<evidence type="ECO:0000256" key="6">
    <source>
        <dbReference type="ARBA" id="ARBA00022737"/>
    </source>
</evidence>
<dbReference type="Pfam" id="PF00560">
    <property type="entry name" value="LRR_1"/>
    <property type="match status" value="3"/>
</dbReference>
<keyword evidence="3" id="KW-0134">Cell wall</keyword>
<evidence type="ECO:0000256" key="1">
    <source>
        <dbReference type="ARBA" id="ARBA00004191"/>
    </source>
</evidence>
<organism evidence="10 11">
    <name type="scientific">Linum trigynum</name>
    <dbReference type="NCBI Taxonomy" id="586398"/>
    <lineage>
        <taxon>Eukaryota</taxon>
        <taxon>Viridiplantae</taxon>
        <taxon>Streptophyta</taxon>
        <taxon>Embryophyta</taxon>
        <taxon>Tracheophyta</taxon>
        <taxon>Spermatophyta</taxon>
        <taxon>Magnoliopsida</taxon>
        <taxon>eudicotyledons</taxon>
        <taxon>Gunneridae</taxon>
        <taxon>Pentapetalae</taxon>
        <taxon>rosids</taxon>
        <taxon>fabids</taxon>
        <taxon>Malpighiales</taxon>
        <taxon>Linaceae</taxon>
        <taxon>Linum</taxon>
    </lineage>
</organism>
<evidence type="ECO:0000256" key="4">
    <source>
        <dbReference type="ARBA" id="ARBA00022614"/>
    </source>
</evidence>
<reference evidence="10 11" key="1">
    <citation type="submission" date="2024-04" db="EMBL/GenBank/DDBJ databases">
        <authorList>
            <person name="Fracassetti M."/>
        </authorList>
    </citation>
    <scope>NUCLEOTIDE SEQUENCE [LARGE SCALE GENOMIC DNA]</scope>
</reference>
<evidence type="ECO:0000256" key="7">
    <source>
        <dbReference type="ARBA" id="ARBA00023136"/>
    </source>
</evidence>
<keyword evidence="11" id="KW-1185">Reference proteome</keyword>
<comment type="similarity">
    <text evidence="8">Belongs to the polygalacturonase-inhibiting protein family.</text>
</comment>
<dbReference type="FunFam" id="3.80.10.10:FF:000400">
    <property type="entry name" value="Nuclear pore complex protein NUP107"/>
    <property type="match status" value="1"/>
</dbReference>
<protein>
    <submittedName>
        <fullName evidence="10">Uncharacterized protein</fullName>
    </submittedName>
</protein>
<keyword evidence="5 9" id="KW-0732">Signal</keyword>
<keyword evidence="3" id="KW-0964">Secreted</keyword>
<dbReference type="InterPro" id="IPR053213">
    <property type="entry name" value="RLP29"/>
</dbReference>
<feature type="chain" id="PRO_5043774446" evidence="9">
    <location>
        <begin position="19"/>
        <end position="395"/>
    </location>
</feature>
<accession>A0AAV2ETG0</accession>
<evidence type="ECO:0000256" key="3">
    <source>
        <dbReference type="ARBA" id="ARBA00022512"/>
    </source>
</evidence>
<keyword evidence="7" id="KW-0472">Membrane</keyword>
<sequence>MQLSSISHLLLLLPIVLCVQPFLPCLTALTSPQDVSALKALKSAISPASIPPWSCLASWDFAAADPCSLPRRTHFVCGVACSPDSTRVTQLTLDPVGYSGQLTPLVSHLTALLTLDLADNYFSGQIPASIGSIASLQSLTLRSNSFSGPIPAAVTTLKLVESVDLSRNRLEGGIPKGLDSMLNLRRLDLSYNKLTGSVPKLPPNLLELAVRANSLTGPLAKSSFERAAQLEVVELGENSLGGTVEAWFFQLPAIQQVNLANNSLTRVVVPRASGNNAAGQLVAVDLGFNEIEGEVPANFAGFPSLSALSLRYNKLRGRIPLEYSRKKSLRRLFLDGNYLIGKPPAGFFGSGAAVAAGSLGDNCLEGCPGSSQLCSPSQKSSEVCKQAYGGRKPRS</sequence>
<dbReference type="AlphaFoldDB" id="A0AAV2ETG0"/>
<dbReference type="Proteomes" id="UP001497516">
    <property type="component" value="Chromosome 5"/>
</dbReference>
<evidence type="ECO:0000256" key="9">
    <source>
        <dbReference type="SAM" id="SignalP"/>
    </source>
</evidence>
<comment type="subcellular location">
    <subcellularLocation>
        <location evidence="2">Membrane</location>
    </subcellularLocation>
    <subcellularLocation>
        <location evidence="1">Secreted</location>
        <location evidence="1">Cell wall</location>
    </subcellularLocation>
</comment>
<dbReference type="EMBL" id="OZ034818">
    <property type="protein sequence ID" value="CAL1388715.1"/>
    <property type="molecule type" value="Genomic_DNA"/>
</dbReference>
<dbReference type="GO" id="GO:0016020">
    <property type="term" value="C:membrane"/>
    <property type="evidence" value="ECO:0007669"/>
    <property type="project" value="UniProtKB-SubCell"/>
</dbReference>
<keyword evidence="6" id="KW-0677">Repeat</keyword>
<keyword evidence="4" id="KW-0433">Leucine-rich repeat</keyword>
<gene>
    <name evidence="10" type="ORF">LTRI10_LOCUS29628</name>
</gene>
<dbReference type="InterPro" id="IPR001611">
    <property type="entry name" value="Leu-rich_rpt"/>
</dbReference>
<proteinExistence type="inferred from homology"/>
<dbReference type="PANTHER" id="PTHR48009">
    <property type="entry name" value="LEUCINE-RICH REPEAT (LRR) FAMILY PROTEIN"/>
    <property type="match status" value="1"/>
</dbReference>
<dbReference type="InterPro" id="IPR032675">
    <property type="entry name" value="LRR_dom_sf"/>
</dbReference>
<evidence type="ECO:0000313" key="11">
    <source>
        <dbReference type="Proteomes" id="UP001497516"/>
    </source>
</evidence>
<name>A0AAV2ETG0_9ROSI</name>
<dbReference type="Gene3D" id="3.80.10.10">
    <property type="entry name" value="Ribonuclease Inhibitor"/>
    <property type="match status" value="2"/>
</dbReference>
<dbReference type="PANTHER" id="PTHR48009:SF9">
    <property type="entry name" value="LRR RECEPTOR-LIKE SERINE_THREONINE-PROTEIN KINASE GSO1"/>
    <property type="match status" value="1"/>
</dbReference>
<evidence type="ECO:0000256" key="2">
    <source>
        <dbReference type="ARBA" id="ARBA00004370"/>
    </source>
</evidence>
<dbReference type="SUPFAM" id="SSF52058">
    <property type="entry name" value="L domain-like"/>
    <property type="match status" value="1"/>
</dbReference>
<dbReference type="Pfam" id="PF13855">
    <property type="entry name" value="LRR_8"/>
    <property type="match status" value="1"/>
</dbReference>